<dbReference type="Proteomes" id="UP000091956">
    <property type="component" value="Unassembled WGS sequence"/>
</dbReference>
<evidence type="ECO:0000256" key="1">
    <source>
        <dbReference type="ARBA" id="ARBA00004141"/>
    </source>
</evidence>
<dbReference type="GO" id="GO:0005886">
    <property type="term" value="C:plasma membrane"/>
    <property type="evidence" value="ECO:0007669"/>
    <property type="project" value="TreeGrafter"/>
</dbReference>
<dbReference type="Pfam" id="PF07690">
    <property type="entry name" value="MFS_1"/>
    <property type="match status" value="1"/>
</dbReference>
<reference evidence="9 10" key="1">
    <citation type="submission" date="2016-03" db="EMBL/GenBank/DDBJ databases">
        <title>Comparative genomics of Pseudogymnoascus destructans, the fungus causing white-nose syndrome of bats.</title>
        <authorList>
            <person name="Palmer J.M."/>
            <person name="Drees K.P."/>
            <person name="Foster J.T."/>
            <person name="Lindner D.L."/>
        </authorList>
    </citation>
    <scope>NUCLEOTIDE SEQUENCE [LARGE SCALE GENOMIC DNA]</scope>
    <source>
        <strain evidence="9 10">UAMH 10579</strain>
    </source>
</reference>
<feature type="region of interest" description="Disordered" evidence="6">
    <location>
        <begin position="21"/>
        <end position="72"/>
    </location>
</feature>
<gene>
    <name evidence="9" type="ORF">VE01_04366</name>
</gene>
<dbReference type="GO" id="GO:0140115">
    <property type="term" value="P:export across plasma membrane"/>
    <property type="evidence" value="ECO:0007669"/>
    <property type="project" value="UniProtKB-ARBA"/>
</dbReference>
<keyword evidence="5 7" id="KW-0472">Membrane</keyword>
<dbReference type="AlphaFoldDB" id="A0A1B8GNM4"/>
<dbReference type="PROSITE" id="PS00216">
    <property type="entry name" value="SUGAR_TRANSPORT_1"/>
    <property type="match status" value="1"/>
</dbReference>
<name>A0A1B8GNM4_9PEZI</name>
<dbReference type="PANTHER" id="PTHR23502">
    <property type="entry name" value="MAJOR FACILITATOR SUPERFAMILY"/>
    <property type="match status" value="1"/>
</dbReference>
<evidence type="ECO:0000256" key="4">
    <source>
        <dbReference type="ARBA" id="ARBA00022989"/>
    </source>
</evidence>
<reference evidence="10" key="2">
    <citation type="journal article" date="2018" name="Nat. Commun.">
        <title>Extreme sensitivity to ultraviolet light in the fungal pathogen causing white-nose syndrome of bats.</title>
        <authorList>
            <person name="Palmer J.M."/>
            <person name="Drees K.P."/>
            <person name="Foster J.T."/>
            <person name="Lindner D.L."/>
        </authorList>
    </citation>
    <scope>NUCLEOTIDE SEQUENCE [LARGE SCALE GENOMIC DNA]</scope>
    <source>
        <strain evidence="10">UAMH 10579</strain>
    </source>
</reference>
<feature type="transmembrane region" description="Helical" evidence="7">
    <location>
        <begin position="459"/>
        <end position="483"/>
    </location>
</feature>
<feature type="transmembrane region" description="Helical" evidence="7">
    <location>
        <begin position="157"/>
        <end position="177"/>
    </location>
</feature>
<dbReference type="GeneID" id="28837752"/>
<feature type="transmembrane region" description="Helical" evidence="7">
    <location>
        <begin position="347"/>
        <end position="372"/>
    </location>
</feature>
<evidence type="ECO:0000256" key="6">
    <source>
        <dbReference type="SAM" id="MobiDB-lite"/>
    </source>
</evidence>
<feature type="compositionally biased region" description="Basic and acidic residues" evidence="6">
    <location>
        <begin position="43"/>
        <end position="53"/>
    </location>
</feature>
<dbReference type="CDD" id="cd17323">
    <property type="entry name" value="MFS_Tpo1_MDR_like"/>
    <property type="match status" value="1"/>
</dbReference>
<dbReference type="Gene3D" id="1.20.1250.20">
    <property type="entry name" value="MFS general substrate transporter like domains"/>
    <property type="match status" value="1"/>
</dbReference>
<feature type="transmembrane region" description="Helical" evidence="7">
    <location>
        <begin position="432"/>
        <end position="453"/>
    </location>
</feature>
<evidence type="ECO:0000256" key="2">
    <source>
        <dbReference type="ARBA" id="ARBA00008335"/>
    </source>
</evidence>
<dbReference type="GO" id="GO:0042908">
    <property type="term" value="P:xenobiotic transport"/>
    <property type="evidence" value="ECO:0007669"/>
    <property type="project" value="UniProtKB-ARBA"/>
</dbReference>
<proteinExistence type="inferred from homology"/>
<dbReference type="RefSeq" id="XP_018131186.1">
    <property type="nucleotide sequence ID" value="XM_018273840.2"/>
</dbReference>
<keyword evidence="4 7" id="KW-1133">Transmembrane helix</keyword>
<feature type="transmembrane region" description="Helical" evidence="7">
    <location>
        <begin position="246"/>
        <end position="265"/>
    </location>
</feature>
<dbReference type="PROSITE" id="PS50850">
    <property type="entry name" value="MFS"/>
    <property type="match status" value="1"/>
</dbReference>
<keyword evidence="10" id="KW-1185">Reference proteome</keyword>
<evidence type="ECO:0000256" key="3">
    <source>
        <dbReference type="ARBA" id="ARBA00022692"/>
    </source>
</evidence>
<comment type="similarity">
    <text evidence="2">Belongs to the major facilitator superfamily.</text>
</comment>
<feature type="transmembrane region" description="Helical" evidence="7">
    <location>
        <begin position="121"/>
        <end position="145"/>
    </location>
</feature>
<feature type="domain" description="Major facilitator superfamily (MFS) profile" evidence="8">
    <location>
        <begin position="123"/>
        <end position="671"/>
    </location>
</feature>
<evidence type="ECO:0000256" key="7">
    <source>
        <dbReference type="SAM" id="Phobius"/>
    </source>
</evidence>
<sequence length="671" mass="74401">MTTLLGDNGVTITCGDDDVTTRERFRTSTPSNGLNPVSSSLDTKSEESNESKGARGSHARPVSEAGTNRSVSHTRLRNGDLCYEDIEAVEGVAKEDPFIVGWKRGDADPLSPRSWSIWQKWTIVLINSVAAVCVTCTSSIYTATYAQILPEFHSSQIVATLGLSLFILGLGFGPMLLAPLSEFYGRRPIYLVSFAFFIIWIISSAAAHNMATMLTARFLDGFSGSAFLSVAGGSVGDLFSRDDLQAPMMIFTASPFIGPVLGPLIGGFVNQYTHWRWTYYVLIIWSFVLWVLLIFFVPETYHPVLLRNKARQIRADTGDERYKAPMDISNKSIQHEIRISLYRPFQLLALEFMVMNLCLFSAILLGILYLFFGAFPLVFRNNYNFTLSQIGLSFLGLFVGMLAALATDSFWHQNYRRLIKQNENNGGAEPEHRLPPAISGAVLVPIGLFMFGWTTYSSVHWIVPIIGSTIFSAGYVNSVITVVQFGNVESRCLWFNIPQLQDNAKSPPTISNLLVFTGIFTFLVDAYPQYAASALAANSFVRSCFAAVFPLFGVQISDDAVPVPLLPIRKADKREEPICQAEIGGCYRRLAYVQGISLDTKMKPSRGDYCIPVFPEIDNLDAIDYMTIPARRQPNSEEALGGGEFFFHDFVQRQAVAWFGANVLAKTGPRV</sequence>
<feature type="transmembrane region" description="Helical" evidence="7">
    <location>
        <begin position="277"/>
        <end position="297"/>
    </location>
</feature>
<dbReference type="InterPro" id="IPR011701">
    <property type="entry name" value="MFS"/>
</dbReference>
<evidence type="ECO:0000313" key="10">
    <source>
        <dbReference type="Proteomes" id="UP000091956"/>
    </source>
</evidence>
<protein>
    <recommendedName>
        <fullName evidence="8">Major facilitator superfamily (MFS) profile domain-containing protein</fullName>
    </recommendedName>
</protein>
<dbReference type="InterPro" id="IPR036259">
    <property type="entry name" value="MFS_trans_sf"/>
</dbReference>
<dbReference type="InterPro" id="IPR020846">
    <property type="entry name" value="MFS_dom"/>
</dbReference>
<feature type="compositionally biased region" description="Polar residues" evidence="6">
    <location>
        <begin position="27"/>
        <end position="42"/>
    </location>
</feature>
<dbReference type="FunFam" id="1.20.1250.20:FF:000082">
    <property type="entry name" value="MFS multidrug transporter, putative"/>
    <property type="match status" value="1"/>
</dbReference>
<dbReference type="SUPFAM" id="SSF103473">
    <property type="entry name" value="MFS general substrate transporter"/>
    <property type="match status" value="1"/>
</dbReference>
<dbReference type="STRING" id="342668.A0A1B8GNM4"/>
<dbReference type="EMBL" id="KV460222">
    <property type="protein sequence ID" value="OBT97453.1"/>
    <property type="molecule type" value="Genomic_DNA"/>
</dbReference>
<keyword evidence="3 7" id="KW-0812">Transmembrane</keyword>
<feature type="transmembrane region" description="Helical" evidence="7">
    <location>
        <begin position="189"/>
        <end position="210"/>
    </location>
</feature>
<evidence type="ECO:0000259" key="8">
    <source>
        <dbReference type="PROSITE" id="PS50850"/>
    </source>
</evidence>
<evidence type="ECO:0000256" key="5">
    <source>
        <dbReference type="ARBA" id="ARBA00023136"/>
    </source>
</evidence>
<dbReference type="PANTHER" id="PTHR23502:SF7">
    <property type="entry name" value="DRUG_PROTON ANTIPORTER YHK8-RELATED"/>
    <property type="match status" value="1"/>
</dbReference>
<dbReference type="GO" id="GO:0022857">
    <property type="term" value="F:transmembrane transporter activity"/>
    <property type="evidence" value="ECO:0007669"/>
    <property type="project" value="InterPro"/>
</dbReference>
<feature type="transmembrane region" description="Helical" evidence="7">
    <location>
        <begin position="392"/>
        <end position="411"/>
    </location>
</feature>
<evidence type="ECO:0000313" key="9">
    <source>
        <dbReference type="EMBL" id="OBT97453.1"/>
    </source>
</evidence>
<dbReference type="InterPro" id="IPR005829">
    <property type="entry name" value="Sugar_transporter_CS"/>
</dbReference>
<comment type="subcellular location">
    <subcellularLocation>
        <location evidence="1">Membrane</location>
        <topology evidence="1">Multi-pass membrane protein</topology>
    </subcellularLocation>
</comment>
<organism evidence="9 10">
    <name type="scientific">Pseudogymnoascus verrucosus</name>
    <dbReference type="NCBI Taxonomy" id="342668"/>
    <lineage>
        <taxon>Eukaryota</taxon>
        <taxon>Fungi</taxon>
        <taxon>Dikarya</taxon>
        <taxon>Ascomycota</taxon>
        <taxon>Pezizomycotina</taxon>
        <taxon>Leotiomycetes</taxon>
        <taxon>Thelebolales</taxon>
        <taxon>Thelebolaceae</taxon>
        <taxon>Pseudogymnoascus</taxon>
    </lineage>
</organism>
<accession>A0A1B8GNM4</accession>